<keyword evidence="1" id="KW-0732">Signal</keyword>
<gene>
    <name evidence="2" type="ORF">NOG11_00585</name>
</gene>
<dbReference type="RefSeq" id="WP_256617676.1">
    <property type="nucleotide sequence ID" value="NZ_JANIBC010000001.1"/>
</dbReference>
<sequence length="119" mass="13319">MKAYFALLSAFASLVATAFAGEVEIVGVEIDHLREQSFRVSVTLRHDDEGWGHYADKWEVLNADGEKLGERVLAHPHVDEQPFTRSTTMTIPEGVEEVTIRARDSVHGWAEETVTKEVP</sequence>
<comment type="caution">
    <text evidence="2">The sequence shown here is derived from an EMBL/GenBank/DDBJ whole genome shotgun (WGS) entry which is preliminary data.</text>
</comment>
<reference evidence="2" key="1">
    <citation type="submission" date="2022-07" db="EMBL/GenBank/DDBJ databases">
        <title>Parvularcula maris sp. nov., an algicidal bacterium isolated from seawater.</title>
        <authorList>
            <person name="Li F."/>
        </authorList>
    </citation>
    <scope>NUCLEOTIDE SEQUENCE</scope>
    <source>
        <strain evidence="2">BGMRC 0090</strain>
    </source>
</reference>
<organism evidence="2 3">
    <name type="scientific">Parvularcula maris</name>
    <dbReference type="NCBI Taxonomy" id="2965077"/>
    <lineage>
        <taxon>Bacteria</taxon>
        <taxon>Pseudomonadati</taxon>
        <taxon>Pseudomonadota</taxon>
        <taxon>Alphaproteobacteria</taxon>
        <taxon>Parvularculales</taxon>
        <taxon>Parvularculaceae</taxon>
        <taxon>Parvularcula</taxon>
    </lineage>
</organism>
<evidence type="ECO:0000313" key="3">
    <source>
        <dbReference type="Proteomes" id="UP001142610"/>
    </source>
</evidence>
<accession>A0A9X2RIS0</accession>
<proteinExistence type="predicted"/>
<feature type="chain" id="PRO_5040870928" evidence="1">
    <location>
        <begin position="21"/>
        <end position="119"/>
    </location>
</feature>
<dbReference type="AlphaFoldDB" id="A0A9X2RIS0"/>
<evidence type="ECO:0000256" key="1">
    <source>
        <dbReference type="SAM" id="SignalP"/>
    </source>
</evidence>
<name>A0A9X2RIS0_9PROT</name>
<dbReference type="Proteomes" id="UP001142610">
    <property type="component" value="Unassembled WGS sequence"/>
</dbReference>
<protein>
    <submittedName>
        <fullName evidence="2">Uncharacterized protein</fullName>
    </submittedName>
</protein>
<feature type="signal peptide" evidence="1">
    <location>
        <begin position="1"/>
        <end position="20"/>
    </location>
</feature>
<evidence type="ECO:0000313" key="2">
    <source>
        <dbReference type="EMBL" id="MCQ8183873.1"/>
    </source>
</evidence>
<keyword evidence="3" id="KW-1185">Reference proteome</keyword>
<dbReference type="EMBL" id="JANIBC010000001">
    <property type="protein sequence ID" value="MCQ8183873.1"/>
    <property type="molecule type" value="Genomic_DNA"/>
</dbReference>